<proteinExistence type="predicted"/>
<dbReference type="AlphaFoldDB" id="A0A0A9HDP7"/>
<accession>A0A0A9HDP7</accession>
<name>A0A0A9HDP7_ARUDO</name>
<reference evidence="1" key="1">
    <citation type="submission" date="2014-09" db="EMBL/GenBank/DDBJ databases">
        <authorList>
            <person name="Magalhaes I.L.F."/>
            <person name="Oliveira U."/>
            <person name="Santos F.R."/>
            <person name="Vidigal T.H.D.A."/>
            <person name="Brescovit A.D."/>
            <person name="Santos A.J."/>
        </authorList>
    </citation>
    <scope>NUCLEOTIDE SEQUENCE</scope>
    <source>
        <tissue evidence="1">Shoot tissue taken approximately 20 cm above the soil surface</tissue>
    </source>
</reference>
<evidence type="ECO:0000313" key="1">
    <source>
        <dbReference type="EMBL" id="JAE35300.1"/>
    </source>
</evidence>
<protein>
    <submittedName>
        <fullName evidence="1">Uncharacterized protein</fullName>
    </submittedName>
</protein>
<reference evidence="1" key="2">
    <citation type="journal article" date="2015" name="Data Brief">
        <title>Shoot transcriptome of the giant reed, Arundo donax.</title>
        <authorList>
            <person name="Barrero R.A."/>
            <person name="Guerrero F.D."/>
            <person name="Moolhuijzen P."/>
            <person name="Goolsby J.A."/>
            <person name="Tidwell J."/>
            <person name="Bellgard S.E."/>
            <person name="Bellgard M.I."/>
        </authorList>
    </citation>
    <scope>NUCLEOTIDE SEQUENCE</scope>
    <source>
        <tissue evidence="1">Shoot tissue taken approximately 20 cm above the soil surface</tissue>
    </source>
</reference>
<dbReference type="EMBL" id="GBRH01162596">
    <property type="protein sequence ID" value="JAE35300.1"/>
    <property type="molecule type" value="Transcribed_RNA"/>
</dbReference>
<organism evidence="1">
    <name type="scientific">Arundo donax</name>
    <name type="common">Giant reed</name>
    <name type="synonym">Donax arundinaceus</name>
    <dbReference type="NCBI Taxonomy" id="35708"/>
    <lineage>
        <taxon>Eukaryota</taxon>
        <taxon>Viridiplantae</taxon>
        <taxon>Streptophyta</taxon>
        <taxon>Embryophyta</taxon>
        <taxon>Tracheophyta</taxon>
        <taxon>Spermatophyta</taxon>
        <taxon>Magnoliopsida</taxon>
        <taxon>Liliopsida</taxon>
        <taxon>Poales</taxon>
        <taxon>Poaceae</taxon>
        <taxon>PACMAD clade</taxon>
        <taxon>Arundinoideae</taxon>
        <taxon>Arundineae</taxon>
        <taxon>Arundo</taxon>
    </lineage>
</organism>
<sequence length="68" mass="8159">MTGFWDWEWYWETAERRLQLQRKRDGMECPTDELCTFPLISCKRLSSSAWSIHNSNALFCFIFPVLPL</sequence>